<evidence type="ECO:0000313" key="1">
    <source>
        <dbReference type="EMBL" id="GMN63884.1"/>
    </source>
</evidence>
<accession>A0AA88E4E9</accession>
<comment type="caution">
    <text evidence="1">The sequence shown here is derived from an EMBL/GenBank/DDBJ whole genome shotgun (WGS) entry which is preliminary data.</text>
</comment>
<protein>
    <submittedName>
        <fullName evidence="1">Uncharacterized protein</fullName>
    </submittedName>
</protein>
<organism evidence="1 2">
    <name type="scientific">Ficus carica</name>
    <name type="common">Common fig</name>
    <dbReference type="NCBI Taxonomy" id="3494"/>
    <lineage>
        <taxon>Eukaryota</taxon>
        <taxon>Viridiplantae</taxon>
        <taxon>Streptophyta</taxon>
        <taxon>Embryophyta</taxon>
        <taxon>Tracheophyta</taxon>
        <taxon>Spermatophyta</taxon>
        <taxon>Magnoliopsida</taxon>
        <taxon>eudicotyledons</taxon>
        <taxon>Gunneridae</taxon>
        <taxon>Pentapetalae</taxon>
        <taxon>rosids</taxon>
        <taxon>fabids</taxon>
        <taxon>Rosales</taxon>
        <taxon>Moraceae</taxon>
        <taxon>Ficeae</taxon>
        <taxon>Ficus</taxon>
    </lineage>
</organism>
<evidence type="ECO:0000313" key="2">
    <source>
        <dbReference type="Proteomes" id="UP001187192"/>
    </source>
</evidence>
<proteinExistence type="predicted"/>
<dbReference type="EMBL" id="BTGU01000161">
    <property type="protein sequence ID" value="GMN63884.1"/>
    <property type="molecule type" value="Genomic_DNA"/>
</dbReference>
<keyword evidence="2" id="KW-1185">Reference proteome</keyword>
<name>A0AA88E4E9_FICCA</name>
<reference evidence="1" key="1">
    <citation type="submission" date="2023-07" db="EMBL/GenBank/DDBJ databases">
        <title>draft genome sequence of fig (Ficus carica).</title>
        <authorList>
            <person name="Takahashi T."/>
            <person name="Nishimura K."/>
        </authorList>
    </citation>
    <scope>NUCLEOTIDE SEQUENCE</scope>
</reference>
<sequence>MVRSIAKLSHFVMADKLNNQFNNLPKRQNPLQSKISQVLNQKLKQIKMLQQSEMLQQSRSKAIAE</sequence>
<gene>
    <name evidence="1" type="ORF">TIFTF001_032966</name>
</gene>
<dbReference type="Proteomes" id="UP001187192">
    <property type="component" value="Unassembled WGS sequence"/>
</dbReference>
<dbReference type="AlphaFoldDB" id="A0AA88E4E9"/>